<reference evidence="1 2" key="1">
    <citation type="submission" date="2024-01" db="EMBL/GenBank/DDBJ databases">
        <title>The genomes of 5 underutilized Papilionoideae crops provide insights into root nodulation and disease resistance.</title>
        <authorList>
            <person name="Yuan L."/>
        </authorList>
    </citation>
    <scope>NUCLEOTIDE SEQUENCE [LARGE SCALE GENOMIC DNA]</scope>
    <source>
        <strain evidence="1">LY-2023</strain>
        <tissue evidence="1">Leaf</tissue>
    </source>
</reference>
<proteinExistence type="predicted"/>
<name>A0AAN9K655_CLITE</name>
<evidence type="ECO:0000313" key="1">
    <source>
        <dbReference type="EMBL" id="KAK7310711.1"/>
    </source>
</evidence>
<comment type="caution">
    <text evidence="1">The sequence shown here is derived from an EMBL/GenBank/DDBJ whole genome shotgun (WGS) entry which is preliminary data.</text>
</comment>
<dbReference type="EMBL" id="JAYKXN010000002">
    <property type="protein sequence ID" value="KAK7310711.1"/>
    <property type="molecule type" value="Genomic_DNA"/>
</dbReference>
<accession>A0AAN9K655</accession>
<protein>
    <submittedName>
        <fullName evidence="1">Uncharacterized protein</fullName>
    </submittedName>
</protein>
<dbReference type="AlphaFoldDB" id="A0AAN9K655"/>
<evidence type="ECO:0000313" key="2">
    <source>
        <dbReference type="Proteomes" id="UP001359559"/>
    </source>
</evidence>
<dbReference type="Proteomes" id="UP001359559">
    <property type="component" value="Unassembled WGS sequence"/>
</dbReference>
<keyword evidence="2" id="KW-1185">Reference proteome</keyword>
<sequence>MTEIPLLWSMGRQALLLDYDGWFLIMAASGVELWQPADDIEEVPDFTLLHNIREEVGKRPSEKSSVIQYLGEAGCYVS</sequence>
<organism evidence="1 2">
    <name type="scientific">Clitoria ternatea</name>
    <name type="common">Butterfly pea</name>
    <dbReference type="NCBI Taxonomy" id="43366"/>
    <lineage>
        <taxon>Eukaryota</taxon>
        <taxon>Viridiplantae</taxon>
        <taxon>Streptophyta</taxon>
        <taxon>Embryophyta</taxon>
        <taxon>Tracheophyta</taxon>
        <taxon>Spermatophyta</taxon>
        <taxon>Magnoliopsida</taxon>
        <taxon>eudicotyledons</taxon>
        <taxon>Gunneridae</taxon>
        <taxon>Pentapetalae</taxon>
        <taxon>rosids</taxon>
        <taxon>fabids</taxon>
        <taxon>Fabales</taxon>
        <taxon>Fabaceae</taxon>
        <taxon>Papilionoideae</taxon>
        <taxon>50 kb inversion clade</taxon>
        <taxon>NPAAA clade</taxon>
        <taxon>indigoferoid/millettioid clade</taxon>
        <taxon>Phaseoleae</taxon>
        <taxon>Clitoria</taxon>
    </lineage>
</organism>
<gene>
    <name evidence="1" type="ORF">RJT34_08385</name>
</gene>